<evidence type="ECO:0000313" key="2">
    <source>
        <dbReference type="Proteomes" id="UP000010146"/>
    </source>
</evidence>
<reference evidence="2" key="3">
    <citation type="submission" date="2015-02" db="EMBL/GenBank/DDBJ databases">
        <title>Genome analysis of three genomes within the thermophilic hydrogenogenic bacterial species Caldanaerobacter subterraneus.</title>
        <authorList>
            <person name="Sant'Anna F.H."/>
            <person name="Lebedinsky A."/>
            <person name="Sokolova T."/>
            <person name="Robb F.T."/>
            <person name="Gonzalez J.M."/>
        </authorList>
    </citation>
    <scope>NUCLEOTIDE SEQUENCE [LARGE SCALE GENOMIC DNA]</scope>
    <source>
        <strain evidence="2">DSM 12653</strain>
    </source>
</reference>
<sequence>MRKILALAIVIALAVAGYQVYKDDNKRMALEEKVKGVLYSIGTGASRTSFYSPDVMKEKPELQPMVDEYVKKYYDKEIRFILENGTKLSGKIKNVIAVEYTSDDIFAKKGDFALLGTFAIDSFESPAVPTGVLNFTDNKVYLGKVTIEEGKIMGADVEKMGKPFILGVVDSIVKDIIIADEITKYTKFDSLETKFLMSDRILIDSTVEGDTNGGRIAIKINNKFNGKPVYISSYFESKDGFTFYEIKRESNVKNYIEWAKKNL</sequence>
<dbReference type="EMBL" id="ABXP02000126">
    <property type="protein sequence ID" value="KKC28519.1"/>
    <property type="molecule type" value="Genomic_DNA"/>
</dbReference>
<accession>B7R6Q8</accession>
<reference evidence="1 2" key="1">
    <citation type="submission" date="2008-07" db="EMBL/GenBank/DDBJ databases">
        <authorList>
            <person name="Gonzalez J."/>
            <person name="Sokolova T."/>
            <person name="Ferriera S."/>
            <person name="Johnson J."/>
            <person name="Kravitz S."/>
            <person name="Beeson K."/>
            <person name="Sutton G."/>
            <person name="Rogers Y.-H."/>
            <person name="Friedman R."/>
            <person name="Frazier M."/>
            <person name="Venter J.C."/>
        </authorList>
    </citation>
    <scope>NUCLEOTIDE SEQUENCE [LARGE SCALE GENOMIC DNA]</scope>
    <source>
        <strain evidence="1 2">DSM 12653</strain>
    </source>
</reference>
<name>B7R6Q8_9THEO</name>
<comment type="caution">
    <text evidence="1">The sequence shown here is derived from an EMBL/GenBank/DDBJ whole genome shotgun (WGS) entry which is preliminary data.</text>
</comment>
<dbReference type="Proteomes" id="UP000010146">
    <property type="component" value="Unassembled WGS sequence"/>
</dbReference>
<proteinExistence type="predicted"/>
<dbReference type="AlphaFoldDB" id="B7R6Q8"/>
<reference evidence="1 2" key="2">
    <citation type="journal article" date="2015" name="BMC Genomics">
        <title>Analysis of three genomes within the thermophilic bacterial species Caldanaerobacter subterraneus with a focus on carbon monoxide dehydrogenase evolution and hydrolase diversity.</title>
        <authorList>
            <person name="Sant'Anna F.H."/>
            <person name="Lebedinsky A.V."/>
            <person name="Sokolova T.G."/>
            <person name="Robb F.T."/>
            <person name="Gonzalez J.M."/>
        </authorList>
    </citation>
    <scope>NUCLEOTIDE SEQUENCE [LARGE SCALE GENOMIC DNA]</scope>
    <source>
        <strain evidence="1 2">DSM 12653</strain>
    </source>
</reference>
<protein>
    <submittedName>
        <fullName evidence="1">Uncharacterized protein</fullName>
    </submittedName>
</protein>
<organism evidence="1 2">
    <name type="scientific">Caldanaerobacter subterraneus subsp. pacificus DSM 12653</name>
    <dbReference type="NCBI Taxonomy" id="391606"/>
    <lineage>
        <taxon>Bacteria</taxon>
        <taxon>Bacillati</taxon>
        <taxon>Bacillota</taxon>
        <taxon>Clostridia</taxon>
        <taxon>Thermoanaerobacterales</taxon>
        <taxon>Thermoanaerobacteraceae</taxon>
        <taxon>Caldanaerobacter</taxon>
    </lineage>
</organism>
<gene>
    <name evidence="1" type="ORF">CDSM653_02579</name>
</gene>
<dbReference type="RefSeq" id="WP_009609934.1">
    <property type="nucleotide sequence ID" value="NZ_ABXP02000126.1"/>
</dbReference>
<evidence type="ECO:0000313" key="1">
    <source>
        <dbReference type="EMBL" id="KKC28519.1"/>
    </source>
</evidence>